<dbReference type="CDD" id="cd00136">
    <property type="entry name" value="PDZ_canonical"/>
    <property type="match status" value="1"/>
</dbReference>
<dbReference type="RefSeq" id="XP_002295116.1">
    <property type="nucleotide sequence ID" value="XM_002295080.1"/>
</dbReference>
<feature type="compositionally biased region" description="Polar residues" evidence="2">
    <location>
        <begin position="48"/>
        <end position="58"/>
    </location>
</feature>
<dbReference type="InterPro" id="IPR001478">
    <property type="entry name" value="PDZ"/>
</dbReference>
<dbReference type="InterPro" id="IPR000980">
    <property type="entry name" value="SH2"/>
</dbReference>
<organism evidence="5 6">
    <name type="scientific">Thalassiosira pseudonana</name>
    <name type="common">Marine diatom</name>
    <name type="synonym">Cyclotella nana</name>
    <dbReference type="NCBI Taxonomy" id="35128"/>
    <lineage>
        <taxon>Eukaryota</taxon>
        <taxon>Sar</taxon>
        <taxon>Stramenopiles</taxon>
        <taxon>Ochrophyta</taxon>
        <taxon>Bacillariophyta</taxon>
        <taxon>Coscinodiscophyceae</taxon>
        <taxon>Thalassiosirophycidae</taxon>
        <taxon>Thalassiosirales</taxon>
        <taxon>Thalassiosiraceae</taxon>
        <taxon>Thalassiosira</taxon>
    </lineage>
</organism>
<keyword evidence="1" id="KW-0727">SH2 domain</keyword>
<evidence type="ECO:0008006" key="7">
    <source>
        <dbReference type="Google" id="ProtNLM"/>
    </source>
</evidence>
<feature type="compositionally biased region" description="Polar residues" evidence="2">
    <location>
        <begin position="2374"/>
        <end position="2383"/>
    </location>
</feature>
<dbReference type="KEGG" id="tps:THAPSDRAFT_11974"/>
<feature type="region of interest" description="Disordered" evidence="2">
    <location>
        <begin position="1270"/>
        <end position="1303"/>
    </location>
</feature>
<feature type="compositionally biased region" description="Basic and acidic residues" evidence="2">
    <location>
        <begin position="2255"/>
        <end position="2268"/>
    </location>
</feature>
<name>B8CG37_THAPS</name>
<dbReference type="Pfam" id="PF00017">
    <property type="entry name" value="SH2"/>
    <property type="match status" value="1"/>
</dbReference>
<feature type="region of interest" description="Disordered" evidence="2">
    <location>
        <begin position="2770"/>
        <end position="2794"/>
    </location>
</feature>
<dbReference type="PANTHER" id="PTHR13950">
    <property type="entry name" value="RABCONNECTIN-RELATED"/>
    <property type="match status" value="1"/>
</dbReference>
<sequence length="3410" mass="368442">MAGLPPPPPPHPSTIGIPSTPARNTVTPANNNNNTPVSSTPQTPSSTGMSNSFISPGLTSSLHGSQTFGNIRGGFGSAFGGVYNNNNNNNNDRACDTPGEASTLSSGMSATGRSVYGSGGGGGDRRSKLVRERSRSSAAFASSTGRRLDNKNRSLRGSLILQGKTTSSDAAAGNDGGGVVSSGGMRGAGSGGVVVPRAFKTKEDDNESFIEEEQSPALFTSFCYKGVEVIFTAVQNNNGDGCELLGIHARTRVPFQTMIVNPFVDSSGDDSNNSGKKNKAINPQIVALTSHPTTGQIYAATSYGTIHSFSPIKADPSKHAYGKWRWVEGCVAFVREVFGYDALGVSLSASELGGDDDDEEKEGVVCFRRRRRQQNVASSAPSSAASPLANYPLKDGQPPLPSTNNNRGGREEYGVMICASLTEKRVLIVHKDQLSIYDFSTSASSDKGAISGDVRMPPPTVWSAFPKTKNRKARVREALLLWTHKMQGAIINHCSFSGDGCAIALVLRGEGVGVPYPFGVRTFVRDREDGTHSVAASGKAAGSATGVKTTMGNSSGGSEVVKPGGKPPRHRRTGSELKAMPVENPPLPKGGNNFDSVLENVFGGDNTTTQAAGEPDSPSPRKRAAKGILYKRGPFLVHSAPVTRVSFRGFGTTTSYSAHNSGWNETEEGNDLLLTSCSTDSSVRIFSQNSWRQLMHWASPPKSRADWVRGITAANLGDLDTSPMYTTSSKKKKVEGQMSPIPKDGADPLYYNQQQHHGQSPSMPPSSDNSVSSDASGGINRALLASHHHHVPTPSSFPSHSVPGTHAGAWIAELTFRNAFPALRLSRLSYMKTGGDDALPAHFESVAAILPPGSITEEVVLDDSEEGERRLEVEGIWPAWDPWEPDTTGSASSGSHGNDGDTSKRLLGPSAASTASVGNAQPPPMTGPRWLGDGAELGGSHIPPSELRITSSHLNGDCLVQIEMPLWGDKDFGAMEFGAPMRYVMSIPGSSSSPQLAELPCANLEFESGSRLCARTSLDRRSVDLCWRMHGAVNLEEDFATTAGEGPKRFKDLSLTPLPLCLPSLVLPGHHYKSADNLQSLLTFDKHSVSSLHWWADENFGGPPRLVTLTQGGTLIVYEMPPPWSALEPPMPSYDPFDSSESRGSSIASDFGAEKEGGLMLDDGFDEEAGGEHRWDYEVTITPHPDFGIGLRLEAQAQGMPAIAGSFKKHPLSGGRLPAERSGAIALGDELISVNDVNLEGFRFEDAIATVRQIGFDSYGAPLQMRFRRCKGKKRGSAPSSIGSKGGRLSSSDKGTPESKGTNIIMGGAVGGSLATVEVGADAENQQEFGRIIAIVRDAVGSSHDESMMTSSPAMLLLPWNFGKGAIVSHKMYGGALVLWAVPDQRLIKAARLEVVLDIDPENARFYEIGSIAFDEQAGDSGSTIKSITFISSTENGWLVAVNDSSGNVSLLFVETFSTATTGSRGEITASFRHYPSIFNVHGNDAVRNKGTPKGSFVLRSFSVELFGCMSTRVEGYKEVTIWSALPQTTHSEKGSTDLAYSSSIVAIRDIVGLSDEYILDFRWVSSGFVDAFPWLVVFARSAAVVYRRPCSLLSWQPCAVLAYPSLSSAEASSPHDVYPHLISALRCAVLTNDEQSQMRSDWHPESILASICTEEEGTKTALKSYVKGVYSWLSQWMNADESMRPSWEGQGPLSGAPFRIVNDKTVSDDDDKEDDAVETSTNLMSALSVNPVSARPQSEEEVLLSKLQKALCPIDGTSQSENASSLLHNTPRSREFLMTMSVDKQTQKKEVESKQPLPAPLQSLSKDELICVWAIGEVLSQKPSFSSLDSYSQLCLFSVSLMRRLLDVKTASEQSTESKPSGIMPSYVGGRPTFTKQMSSNRFEQEPVRFDTAASAAFLSALMSNTQSTLVVACRPKGEKYDWVMARAVGIPFWVRSKKTLVSIAEEIAQAIYKSTKSVMDCALYYVAMRNMKTLRAIAATDRSDSGTKFLKFIIDHDFSSERGRKAAEKNAYSLLRKRKYATAASFFLLAEPPMIKTALDVIKSQMKDITLAFMVARLMENAPKSSAMPDDALTIGGGFNLSSMGGGGGFAGGGPIGGTSLDLEEDGAKFSEWSPSLGPSARSVLQTKGTSPAVEDNCMESVKLLWLNRPNEAMLRLAHMPTNSVADASSINDVAVPSISGDASSVTNGKVLQKTNEVINFCSGPFLLKAMEPKKRVLWSSALLVSRAMGRCGIENSAMRILLQVADPSYVEPSDKDTRLKADRSKTSAMSSTVNAVPSSRAPTSILDSFDAPTQTHTDATSSIFDSFDMPPPKPKAPSQTQPEITSSIFDSFDAPSPKPKVVAPPPPSQADPMASSIFDSFDAPLPRPKAPTQQQQSDPMASSIFDSFYAAPPKPKPTIQQLQTADPMTSSIFDSFDGPTQKQATKSAAQPAAPKVLETKDVDEIEEEQPFDLPEFPALWNEWREQLIQNVAARRLLREMARILSSFNGEPHYCNIETFTQHKHPLIPMGAAEVLHKACDSEGLLNSIHKSLYDLRTSFGVDENIIIAQALVLLSTNNHPRRIVLSVLLQCLLGRSDFAEDLVRDAASMQMNCSELLGFSNDMITDNKDSKYYISSQWARRDSANILWQLELCLWLHRGGAFDISSIALKETLLAVRVGLATASWGRCHQSLDTLIKAEPDCLLDFDAGKNLWRSMKIIVVNENTLDNVEGVSSGGWEFLVDCRRDEATEMLRDGKTGQFLIRPHAQDPGVFTLSFKTNLVPTETLPTTNYDEAGGADAAQEQQDTPSPSKVIKRDDVVQHAIVRLSDSGFRCGSFGPFTALVKLLHAVSDSLPFNLRFSDPPVKGIISERGTQTSPNSFLFRKLALHSTAEFIHFHGPKSAEVSEVDDCLPKKGALHNTSCEEKNDDTVADVNRRYALFSQLLFLTEFRKQLCAVAAAHDDEADVGASSHGERKSDAAENIDDEYDGSISEGSLDVDEEEILGLAARMVRPLLNWCKAREIEIVDEIAPLISDIKHKSETLLSVAINASGDEFEVPSIESFGGDSMIRRMIQAGSGVDFRTLRVGEPGNSVIVVLFNKQDAIKWLVANETGNDETEALERLRVMELLRVIEPITSSDLSLPKGYAATHPSTSSQYRFVDPWEVEALESKAGETASAALGRGKYHTLSVGLIAAACEKIVRASGGLHLLGLWSTMKGGISLTKALCSAHPAWERDAGGDLQMKGGFLMEPSPYENSIRQHLYGNSLFRRLKLPQRFLALIQVELLDLKNVTSPSGTSSLTAYALLRLKRQGSSAPLNHKARSLDSACTQARKISKISGPNAPASWGSLVRFRFPLPEDVNCEGKSFDSDRESLFKGPPTCLQVTVYEKKFMSDVELGGADVNLESLGSGGQIEEWVPLRVGKDGITW</sequence>
<feature type="region of interest" description="Disordered" evidence="2">
    <location>
        <begin position="2416"/>
        <end position="2439"/>
    </location>
</feature>
<feature type="compositionally biased region" description="Low complexity" evidence="2">
    <location>
        <begin position="136"/>
        <end position="145"/>
    </location>
</feature>
<reference evidence="5 6" key="2">
    <citation type="journal article" date="2008" name="Nature">
        <title>The Phaeodactylum genome reveals the evolutionary history of diatom genomes.</title>
        <authorList>
            <person name="Bowler C."/>
            <person name="Allen A.E."/>
            <person name="Badger J.H."/>
            <person name="Grimwood J."/>
            <person name="Jabbari K."/>
            <person name="Kuo A."/>
            <person name="Maheswari U."/>
            <person name="Martens C."/>
            <person name="Maumus F."/>
            <person name="Otillar R.P."/>
            <person name="Rayko E."/>
            <person name="Salamov A."/>
            <person name="Vandepoele K."/>
            <person name="Beszteri B."/>
            <person name="Gruber A."/>
            <person name="Heijde M."/>
            <person name="Katinka M."/>
            <person name="Mock T."/>
            <person name="Valentin K."/>
            <person name="Verret F."/>
            <person name="Berges J.A."/>
            <person name="Brownlee C."/>
            <person name="Cadoret J.P."/>
            <person name="Chiovitti A."/>
            <person name="Choi C.J."/>
            <person name="Coesel S."/>
            <person name="De Martino A."/>
            <person name="Detter J.C."/>
            <person name="Durkin C."/>
            <person name="Falciatore A."/>
            <person name="Fournet J."/>
            <person name="Haruta M."/>
            <person name="Huysman M.J."/>
            <person name="Jenkins B.D."/>
            <person name="Jiroutova K."/>
            <person name="Jorgensen R.E."/>
            <person name="Joubert Y."/>
            <person name="Kaplan A."/>
            <person name="Kroger N."/>
            <person name="Kroth P.G."/>
            <person name="La Roche J."/>
            <person name="Lindquist E."/>
            <person name="Lommer M."/>
            <person name="Martin-Jezequel V."/>
            <person name="Lopez P.J."/>
            <person name="Lucas S."/>
            <person name="Mangogna M."/>
            <person name="McGinnis K."/>
            <person name="Medlin L.K."/>
            <person name="Montsant A."/>
            <person name="Oudot-Le Secq M.P."/>
            <person name="Napoli C."/>
            <person name="Obornik M."/>
            <person name="Parker M.S."/>
            <person name="Petit J.L."/>
            <person name="Porcel B.M."/>
            <person name="Poulsen N."/>
            <person name="Robison M."/>
            <person name="Rychlewski L."/>
            <person name="Rynearson T.A."/>
            <person name="Schmutz J."/>
            <person name="Shapiro H."/>
            <person name="Siaut M."/>
            <person name="Stanley M."/>
            <person name="Sussman M.R."/>
            <person name="Taylor A.R."/>
            <person name="Vardi A."/>
            <person name="von Dassow P."/>
            <person name="Vyverman W."/>
            <person name="Willis A."/>
            <person name="Wyrwicz L.S."/>
            <person name="Rokhsar D.S."/>
            <person name="Weissenbach J."/>
            <person name="Armbrust E.V."/>
            <person name="Green B.R."/>
            <person name="Van de Peer Y."/>
            <person name="Grigoriev I.V."/>
        </authorList>
    </citation>
    <scope>NUCLEOTIDE SEQUENCE [LARGE SCALE GENOMIC DNA]</scope>
    <source>
        <strain evidence="5 6">CCMP1335</strain>
    </source>
</reference>
<dbReference type="PROSITE" id="PS50001">
    <property type="entry name" value="SH2"/>
    <property type="match status" value="1"/>
</dbReference>
<dbReference type="InParanoid" id="B8CG37"/>
<evidence type="ECO:0000256" key="1">
    <source>
        <dbReference type="PROSITE-ProRule" id="PRU00191"/>
    </source>
</evidence>
<dbReference type="STRING" id="35128.B8CG37"/>
<feature type="compositionally biased region" description="Pro residues" evidence="2">
    <location>
        <begin position="2339"/>
        <end position="2352"/>
    </location>
</feature>
<feature type="compositionally biased region" description="Low complexity" evidence="2">
    <location>
        <begin position="534"/>
        <end position="550"/>
    </location>
</feature>
<dbReference type="eggNOG" id="KOG1064">
    <property type="taxonomic scope" value="Eukaryota"/>
</dbReference>
<dbReference type="Pfam" id="PF12234">
    <property type="entry name" value="Rav1p_C"/>
    <property type="match status" value="1"/>
</dbReference>
<dbReference type="CDD" id="cd00173">
    <property type="entry name" value="SH2"/>
    <property type="match status" value="1"/>
</dbReference>
<feature type="compositionally biased region" description="Basic and acidic residues" evidence="2">
    <location>
        <begin position="123"/>
        <end position="135"/>
    </location>
</feature>
<feature type="region of interest" description="Disordered" evidence="2">
    <location>
        <begin position="879"/>
        <end position="938"/>
    </location>
</feature>
<feature type="region of interest" description="Disordered" evidence="2">
    <location>
        <begin position="90"/>
        <end position="155"/>
    </location>
</feature>
<dbReference type="Proteomes" id="UP000001449">
    <property type="component" value="Chromosome 23"/>
</dbReference>
<dbReference type="InterPro" id="IPR022033">
    <property type="entry name" value="Rav1p_C"/>
</dbReference>
<evidence type="ECO:0000259" key="3">
    <source>
        <dbReference type="PROSITE" id="PS50001"/>
    </source>
</evidence>
<proteinExistence type="predicted"/>
<dbReference type="PaxDb" id="35128-Thaps11974"/>
<evidence type="ECO:0000313" key="6">
    <source>
        <dbReference type="Proteomes" id="UP000001449"/>
    </source>
</evidence>
<reference evidence="5 6" key="1">
    <citation type="journal article" date="2004" name="Science">
        <title>The genome of the diatom Thalassiosira pseudonana: ecology, evolution, and metabolism.</title>
        <authorList>
            <person name="Armbrust E.V."/>
            <person name="Berges J.A."/>
            <person name="Bowler C."/>
            <person name="Green B.R."/>
            <person name="Martinez D."/>
            <person name="Putnam N.H."/>
            <person name="Zhou S."/>
            <person name="Allen A.E."/>
            <person name="Apt K.E."/>
            <person name="Bechner M."/>
            <person name="Brzezinski M.A."/>
            <person name="Chaal B.K."/>
            <person name="Chiovitti A."/>
            <person name="Davis A.K."/>
            <person name="Demarest M.S."/>
            <person name="Detter J.C."/>
            <person name="Glavina T."/>
            <person name="Goodstein D."/>
            <person name="Hadi M.Z."/>
            <person name="Hellsten U."/>
            <person name="Hildebrand M."/>
            <person name="Jenkins B.D."/>
            <person name="Jurka J."/>
            <person name="Kapitonov V.V."/>
            <person name="Kroger N."/>
            <person name="Lau W.W."/>
            <person name="Lane T.W."/>
            <person name="Larimer F.W."/>
            <person name="Lippmeier J.C."/>
            <person name="Lucas S."/>
            <person name="Medina M."/>
            <person name="Montsant A."/>
            <person name="Obornik M."/>
            <person name="Parker M.S."/>
            <person name="Palenik B."/>
            <person name="Pazour G.J."/>
            <person name="Richardson P.M."/>
            <person name="Rynearson T.A."/>
            <person name="Saito M.A."/>
            <person name="Schwartz D.C."/>
            <person name="Thamatrakoln K."/>
            <person name="Valentin K."/>
            <person name="Vardi A."/>
            <person name="Wilkerson F.P."/>
            <person name="Rokhsar D.S."/>
        </authorList>
    </citation>
    <scope>NUCLEOTIDE SEQUENCE [LARGE SCALE GENOMIC DNA]</scope>
    <source>
        <strain evidence="5 6">CCMP1335</strain>
    </source>
</reference>
<dbReference type="GeneID" id="7442699"/>
<feature type="compositionally biased region" description="Low complexity" evidence="2">
    <location>
        <begin position="765"/>
        <end position="776"/>
    </location>
</feature>
<dbReference type="PANTHER" id="PTHR13950:SF9">
    <property type="entry name" value="RABCONNECTIN-3A"/>
    <property type="match status" value="1"/>
</dbReference>
<keyword evidence="6" id="KW-1185">Reference proteome</keyword>
<dbReference type="EMBL" id="CM000654">
    <property type="protein sequence ID" value="EED87420.1"/>
    <property type="molecule type" value="Genomic_DNA"/>
</dbReference>
<feature type="region of interest" description="Disordered" evidence="2">
    <location>
        <begin position="2253"/>
        <end position="2383"/>
    </location>
</feature>
<feature type="compositionally biased region" description="Low complexity" evidence="2">
    <location>
        <begin position="377"/>
        <end position="389"/>
    </location>
</feature>
<dbReference type="GO" id="GO:0043291">
    <property type="term" value="C:RAVE complex"/>
    <property type="evidence" value="ECO:0000318"/>
    <property type="project" value="GO_Central"/>
</dbReference>
<feature type="region of interest" description="Disordered" evidence="2">
    <location>
        <begin position="718"/>
        <end position="777"/>
    </location>
</feature>
<feature type="domain" description="SH2" evidence="3">
    <location>
        <begin position="2720"/>
        <end position="2830"/>
    </location>
</feature>
<feature type="compositionally biased region" description="Polar residues" evidence="2">
    <location>
        <begin position="2416"/>
        <end position="2431"/>
    </location>
</feature>
<feature type="compositionally biased region" description="Polar residues" evidence="2">
    <location>
        <begin position="100"/>
        <end position="111"/>
    </location>
</feature>
<dbReference type="InterPro" id="IPR036860">
    <property type="entry name" value="SH2_dom_sf"/>
</dbReference>
<feature type="compositionally biased region" description="Low complexity" evidence="2">
    <location>
        <begin position="2775"/>
        <end position="2788"/>
    </location>
</feature>
<feature type="compositionally biased region" description="Polar residues" evidence="2">
    <location>
        <begin position="2269"/>
        <end position="2307"/>
    </location>
</feature>
<feature type="compositionally biased region" description="Pro residues" evidence="2">
    <location>
        <begin position="1"/>
        <end position="12"/>
    </location>
</feature>
<dbReference type="HOGENOM" id="CLU_225775_0_0_1"/>
<dbReference type="GO" id="GO:0007035">
    <property type="term" value="P:vacuolar acidification"/>
    <property type="evidence" value="ECO:0000318"/>
    <property type="project" value="GO_Central"/>
</dbReference>
<feature type="region of interest" description="Disordered" evidence="2">
    <location>
        <begin position="2948"/>
        <end position="2973"/>
    </location>
</feature>
<dbReference type="InterPro" id="IPR052208">
    <property type="entry name" value="DmX-like/RAVE_component"/>
</dbReference>
<dbReference type="InterPro" id="IPR036034">
    <property type="entry name" value="PDZ_sf"/>
</dbReference>
<evidence type="ECO:0000256" key="2">
    <source>
        <dbReference type="SAM" id="MobiDB-lite"/>
    </source>
</evidence>
<accession>B8CG37</accession>
<feature type="region of interest" description="Disordered" evidence="2">
    <location>
        <begin position="601"/>
        <end position="623"/>
    </location>
</feature>
<dbReference type="PROSITE" id="PS50106">
    <property type="entry name" value="PDZ"/>
    <property type="match status" value="1"/>
</dbReference>
<feature type="domain" description="PDZ" evidence="4">
    <location>
        <begin position="1178"/>
        <end position="1255"/>
    </location>
</feature>
<evidence type="ECO:0000259" key="4">
    <source>
        <dbReference type="PROSITE" id="PS50106"/>
    </source>
</evidence>
<feature type="compositionally biased region" description="Polar residues" evidence="2">
    <location>
        <begin position="2320"/>
        <end position="2332"/>
    </location>
</feature>
<evidence type="ECO:0000313" key="5">
    <source>
        <dbReference type="EMBL" id="EED87420.1"/>
    </source>
</evidence>
<gene>
    <name evidence="5" type="ORF">THAPSDRAFT_11974</name>
</gene>
<feature type="region of interest" description="Disordered" evidence="2">
    <location>
        <begin position="1"/>
        <end position="58"/>
    </location>
</feature>
<protein>
    <recommendedName>
        <fullName evidence="7">PDZ domain-containing protein</fullName>
    </recommendedName>
</protein>
<dbReference type="OMA" id="DSANILW"/>
<feature type="compositionally biased region" description="Polar residues" evidence="2">
    <location>
        <begin position="1278"/>
        <end position="1302"/>
    </location>
</feature>
<feature type="region of interest" description="Disordered" evidence="2">
    <location>
        <begin position="375"/>
        <end position="408"/>
    </location>
</feature>
<feature type="compositionally biased region" description="Polar residues" evidence="2">
    <location>
        <begin position="887"/>
        <end position="896"/>
    </location>
</feature>
<dbReference type="SUPFAM" id="SSF50156">
    <property type="entry name" value="PDZ domain-like"/>
    <property type="match status" value="1"/>
</dbReference>
<dbReference type="Gene3D" id="2.30.42.10">
    <property type="match status" value="1"/>
</dbReference>
<dbReference type="SUPFAM" id="SSF55550">
    <property type="entry name" value="SH2 domain"/>
    <property type="match status" value="1"/>
</dbReference>
<feature type="region of interest" description="Disordered" evidence="2">
    <location>
        <begin position="534"/>
        <end position="574"/>
    </location>
</feature>
<dbReference type="Gene3D" id="3.30.505.10">
    <property type="entry name" value="SH2 domain"/>
    <property type="match status" value="1"/>
</dbReference>
<feature type="compositionally biased region" description="Low complexity" evidence="2">
    <location>
        <begin position="13"/>
        <end position="47"/>
    </location>
</feature>